<dbReference type="AlphaFoldDB" id="A0A5M3XVX4"/>
<protein>
    <submittedName>
        <fullName evidence="1">Uncharacterized protein</fullName>
    </submittedName>
</protein>
<accession>A0A5M3XVX4</accession>
<evidence type="ECO:0000313" key="1">
    <source>
        <dbReference type="EMBL" id="GES23701.1"/>
    </source>
</evidence>
<reference evidence="1 2" key="1">
    <citation type="submission" date="2019-10" db="EMBL/GenBank/DDBJ databases">
        <title>Whole genome shotgun sequence of Acrocarpospora pleiomorpha NBRC 16267.</title>
        <authorList>
            <person name="Ichikawa N."/>
            <person name="Kimura A."/>
            <person name="Kitahashi Y."/>
            <person name="Komaki H."/>
            <person name="Oguchi A."/>
        </authorList>
    </citation>
    <scope>NUCLEOTIDE SEQUENCE [LARGE SCALE GENOMIC DNA]</scope>
    <source>
        <strain evidence="1 2">NBRC 16267</strain>
    </source>
</reference>
<dbReference type="Proteomes" id="UP000377595">
    <property type="component" value="Unassembled WGS sequence"/>
</dbReference>
<comment type="caution">
    <text evidence="1">The sequence shown here is derived from an EMBL/GenBank/DDBJ whole genome shotgun (WGS) entry which is preliminary data.</text>
</comment>
<name>A0A5M3XVX4_9ACTN</name>
<keyword evidence="2" id="KW-1185">Reference proteome</keyword>
<gene>
    <name evidence="1" type="ORF">Aple_066000</name>
</gene>
<proteinExistence type="predicted"/>
<evidence type="ECO:0000313" key="2">
    <source>
        <dbReference type="Proteomes" id="UP000377595"/>
    </source>
</evidence>
<organism evidence="1 2">
    <name type="scientific">Acrocarpospora pleiomorpha</name>
    <dbReference type="NCBI Taxonomy" id="90975"/>
    <lineage>
        <taxon>Bacteria</taxon>
        <taxon>Bacillati</taxon>
        <taxon>Actinomycetota</taxon>
        <taxon>Actinomycetes</taxon>
        <taxon>Streptosporangiales</taxon>
        <taxon>Streptosporangiaceae</taxon>
        <taxon>Acrocarpospora</taxon>
    </lineage>
</organism>
<sequence>MMGRRTAPAGPEVWVVCRELIPAGSVFAFLAEHRRALFPPESFADMYAPVNGRPSIPPDLLADGGGAASAARAVG</sequence>
<dbReference type="EMBL" id="BLAF01000043">
    <property type="protein sequence ID" value="GES23701.1"/>
    <property type="molecule type" value="Genomic_DNA"/>
</dbReference>